<keyword evidence="2" id="KW-0804">Transcription</keyword>
<dbReference type="STRING" id="35608.A0A2U1P4Y7"/>
<proteinExistence type="inferred from homology"/>
<dbReference type="InterPro" id="IPR003690">
    <property type="entry name" value="MTERF"/>
</dbReference>
<dbReference type="OrthoDB" id="637682at2759"/>
<evidence type="ECO:0000313" key="4">
    <source>
        <dbReference type="EMBL" id="PWA80833.1"/>
    </source>
</evidence>
<comment type="similarity">
    <text evidence="1">Belongs to the mTERF family.</text>
</comment>
<keyword evidence="2" id="KW-0805">Transcription regulation</keyword>
<evidence type="ECO:0000313" key="5">
    <source>
        <dbReference type="Proteomes" id="UP000245207"/>
    </source>
</evidence>
<evidence type="ECO:0000256" key="3">
    <source>
        <dbReference type="ARBA" id="ARBA00022946"/>
    </source>
</evidence>
<accession>A0A2U1P4Y7</accession>
<gene>
    <name evidence="4" type="ORF">CTI12_AA191050</name>
</gene>
<comment type="caution">
    <text evidence="4">The sequence shown here is derived from an EMBL/GenBank/DDBJ whole genome shotgun (WGS) entry which is preliminary data.</text>
</comment>
<dbReference type="FunFam" id="1.25.70.10:FF:000001">
    <property type="entry name" value="Mitochondrial transcription termination factor-like"/>
    <property type="match status" value="1"/>
</dbReference>
<dbReference type="Gene3D" id="1.25.70.10">
    <property type="entry name" value="Transcription termination factor 3, mitochondrial"/>
    <property type="match status" value="1"/>
</dbReference>
<dbReference type="Proteomes" id="UP000245207">
    <property type="component" value="Unassembled WGS sequence"/>
</dbReference>
<dbReference type="GO" id="GO:0003676">
    <property type="term" value="F:nucleic acid binding"/>
    <property type="evidence" value="ECO:0007669"/>
    <property type="project" value="InterPro"/>
</dbReference>
<sequence>MTHPVLDFLKNQGFSKLQVSKVISSYPRVLLCDPEKTLLPSFELLSFIGLSSSELVAIVTARPKSILSKRFQDMCLGCFDYLKSVLGSDEKVIYAIKRFPLALTYDLQVYATENIRILEEIGVPMENIEAMLAQQPRTFLTSADKFRQVVKDVKDMGFDPSKTRFLWGIHAVRAMSKSTWDKKVELYKKWGWSEDEIYMAFEKYPGCMMASIDKITRILDFVVNTMGWEKGYIVQWSIVICFSLEKRIIPRCLVYQHLAEKGLTEEKDGFCFTKWLMYSETKFLKWVKKRYEEEAPELIKLYKKHLAEANGSNPSTLRMKVAI</sequence>
<dbReference type="PANTHER" id="PTHR13068">
    <property type="entry name" value="CGI-12 PROTEIN-RELATED"/>
    <property type="match status" value="1"/>
</dbReference>
<evidence type="ECO:0000256" key="1">
    <source>
        <dbReference type="ARBA" id="ARBA00007692"/>
    </source>
</evidence>
<dbReference type="AlphaFoldDB" id="A0A2U1P4Y7"/>
<dbReference type="PANTHER" id="PTHR13068:SF208">
    <property type="entry name" value="TRANSCRIPTION REGULATOR MTERF FAMILY"/>
    <property type="match status" value="1"/>
</dbReference>
<dbReference type="GO" id="GO:0006353">
    <property type="term" value="P:DNA-templated transcription termination"/>
    <property type="evidence" value="ECO:0007669"/>
    <property type="project" value="UniProtKB-KW"/>
</dbReference>
<name>A0A2U1P4Y7_ARTAN</name>
<evidence type="ECO:0000256" key="2">
    <source>
        <dbReference type="ARBA" id="ARBA00022472"/>
    </source>
</evidence>
<keyword evidence="2" id="KW-0806">Transcription termination</keyword>
<organism evidence="4 5">
    <name type="scientific">Artemisia annua</name>
    <name type="common">Sweet wormwood</name>
    <dbReference type="NCBI Taxonomy" id="35608"/>
    <lineage>
        <taxon>Eukaryota</taxon>
        <taxon>Viridiplantae</taxon>
        <taxon>Streptophyta</taxon>
        <taxon>Embryophyta</taxon>
        <taxon>Tracheophyta</taxon>
        <taxon>Spermatophyta</taxon>
        <taxon>Magnoliopsida</taxon>
        <taxon>eudicotyledons</taxon>
        <taxon>Gunneridae</taxon>
        <taxon>Pentapetalae</taxon>
        <taxon>asterids</taxon>
        <taxon>campanulids</taxon>
        <taxon>Asterales</taxon>
        <taxon>Asteraceae</taxon>
        <taxon>Asteroideae</taxon>
        <taxon>Anthemideae</taxon>
        <taxon>Artemisiinae</taxon>
        <taxon>Artemisia</taxon>
    </lineage>
</organism>
<dbReference type="Pfam" id="PF02536">
    <property type="entry name" value="mTERF"/>
    <property type="match status" value="1"/>
</dbReference>
<dbReference type="EMBL" id="PKPP01001667">
    <property type="protein sequence ID" value="PWA80833.1"/>
    <property type="molecule type" value="Genomic_DNA"/>
</dbReference>
<reference evidence="4 5" key="1">
    <citation type="journal article" date="2018" name="Mol. Plant">
        <title>The genome of Artemisia annua provides insight into the evolution of Asteraceae family and artemisinin biosynthesis.</title>
        <authorList>
            <person name="Shen Q."/>
            <person name="Zhang L."/>
            <person name="Liao Z."/>
            <person name="Wang S."/>
            <person name="Yan T."/>
            <person name="Shi P."/>
            <person name="Liu M."/>
            <person name="Fu X."/>
            <person name="Pan Q."/>
            <person name="Wang Y."/>
            <person name="Lv Z."/>
            <person name="Lu X."/>
            <person name="Zhang F."/>
            <person name="Jiang W."/>
            <person name="Ma Y."/>
            <person name="Chen M."/>
            <person name="Hao X."/>
            <person name="Li L."/>
            <person name="Tang Y."/>
            <person name="Lv G."/>
            <person name="Zhou Y."/>
            <person name="Sun X."/>
            <person name="Brodelius P.E."/>
            <person name="Rose J.K.C."/>
            <person name="Tang K."/>
        </authorList>
    </citation>
    <scope>NUCLEOTIDE SEQUENCE [LARGE SCALE GENOMIC DNA]</scope>
    <source>
        <strain evidence="5">cv. Huhao1</strain>
        <tissue evidence="4">Leaf</tissue>
    </source>
</reference>
<dbReference type="InterPro" id="IPR038538">
    <property type="entry name" value="MTERF_sf"/>
</dbReference>
<dbReference type="SMART" id="SM00733">
    <property type="entry name" value="Mterf"/>
    <property type="match status" value="5"/>
</dbReference>
<keyword evidence="3" id="KW-0809">Transit peptide</keyword>
<protein>
    <submittedName>
        <fullName evidence="4">Mitochodrial transcription termination factor</fullName>
    </submittedName>
</protein>
<keyword evidence="5" id="KW-1185">Reference proteome</keyword>